<organism evidence="3 4">
    <name type="scientific">Actinokineospora cianjurensis</name>
    <dbReference type="NCBI Taxonomy" id="585224"/>
    <lineage>
        <taxon>Bacteria</taxon>
        <taxon>Bacillati</taxon>
        <taxon>Actinomycetota</taxon>
        <taxon>Actinomycetes</taxon>
        <taxon>Pseudonocardiales</taxon>
        <taxon>Pseudonocardiaceae</taxon>
        <taxon>Actinokineospora</taxon>
    </lineage>
</organism>
<comment type="caution">
    <text evidence="3">The sequence shown here is derived from an EMBL/GenBank/DDBJ whole genome shotgun (WGS) entry which is preliminary data.</text>
</comment>
<dbReference type="EMBL" id="RCDD01000007">
    <property type="protein sequence ID" value="RLK54461.1"/>
    <property type="molecule type" value="Genomic_DNA"/>
</dbReference>
<keyword evidence="4" id="KW-1185">Reference proteome</keyword>
<evidence type="ECO:0000259" key="2">
    <source>
        <dbReference type="Pfam" id="PF05305"/>
    </source>
</evidence>
<dbReference type="RefSeq" id="WP_170224665.1">
    <property type="nucleotide sequence ID" value="NZ_RCDD01000007.1"/>
</dbReference>
<proteinExistence type="predicted"/>
<evidence type="ECO:0000313" key="4">
    <source>
        <dbReference type="Proteomes" id="UP000282454"/>
    </source>
</evidence>
<sequence length="122" mass="12748">MALRSRALAVAAVAAFSGVALSSCGLRSPRQEPAPDLTVADVLYLTELRPADVELKTPDASVDYTRAGRDTCASLEKSKSVPAVAKPLASSFYPDEASVIIVAAIHNYCPQHVGLLALPGRA</sequence>
<keyword evidence="1" id="KW-0732">Signal</keyword>
<dbReference type="AlphaFoldDB" id="A0A421AXE4"/>
<dbReference type="Pfam" id="PF05305">
    <property type="entry name" value="DUF732"/>
    <property type="match status" value="1"/>
</dbReference>
<evidence type="ECO:0000313" key="3">
    <source>
        <dbReference type="EMBL" id="RLK54461.1"/>
    </source>
</evidence>
<dbReference type="InterPro" id="IPR007969">
    <property type="entry name" value="DUF732"/>
</dbReference>
<feature type="signal peptide" evidence="1">
    <location>
        <begin position="1"/>
        <end position="22"/>
    </location>
</feature>
<reference evidence="3 4" key="1">
    <citation type="submission" date="2018-10" db="EMBL/GenBank/DDBJ databases">
        <title>Genomic Encyclopedia of Archaeal and Bacterial Type Strains, Phase II (KMG-II): from individual species to whole genera.</title>
        <authorList>
            <person name="Goeker M."/>
        </authorList>
    </citation>
    <scope>NUCLEOTIDE SEQUENCE [LARGE SCALE GENOMIC DNA]</scope>
    <source>
        <strain evidence="3 4">DSM 45657</strain>
    </source>
</reference>
<feature type="domain" description="DUF732" evidence="2">
    <location>
        <begin position="40"/>
        <end position="111"/>
    </location>
</feature>
<gene>
    <name evidence="3" type="ORF">CLV68_6013</name>
</gene>
<accession>A0A421AXE4</accession>
<dbReference type="PROSITE" id="PS51257">
    <property type="entry name" value="PROKAR_LIPOPROTEIN"/>
    <property type="match status" value="1"/>
</dbReference>
<protein>
    <submittedName>
        <fullName evidence="3">Uncharacterized protein DUF732</fullName>
    </submittedName>
</protein>
<evidence type="ECO:0000256" key="1">
    <source>
        <dbReference type="SAM" id="SignalP"/>
    </source>
</evidence>
<feature type="chain" id="PRO_5019557983" evidence="1">
    <location>
        <begin position="23"/>
        <end position="122"/>
    </location>
</feature>
<dbReference type="Proteomes" id="UP000282454">
    <property type="component" value="Unassembled WGS sequence"/>
</dbReference>
<name>A0A421AXE4_9PSEU</name>